<accession>A0AAX2DJR5</accession>
<proteinExistence type="predicted"/>
<dbReference type="RefSeq" id="WP_047699356.1">
    <property type="nucleotide sequence ID" value="NZ_LT629790.1"/>
</dbReference>
<name>A0AAX2DJR5_9PSED</name>
<dbReference type="Gene3D" id="3.40.50.300">
    <property type="entry name" value="P-loop containing nucleotide triphosphate hydrolases"/>
    <property type="match status" value="1"/>
</dbReference>
<dbReference type="EMBL" id="LT629790">
    <property type="protein sequence ID" value="SDU76488.1"/>
    <property type="molecule type" value="Genomic_DNA"/>
</dbReference>
<keyword evidence="3" id="KW-1185">Reference proteome</keyword>
<dbReference type="AlphaFoldDB" id="A0AAX2DJR5"/>
<evidence type="ECO:0008006" key="4">
    <source>
        <dbReference type="Google" id="ProtNLM"/>
    </source>
</evidence>
<evidence type="ECO:0000313" key="2">
    <source>
        <dbReference type="EMBL" id="SDU76488.1"/>
    </source>
</evidence>
<dbReference type="GeneID" id="76215635"/>
<keyword evidence="1" id="KW-0175">Coiled coil</keyword>
<dbReference type="InterPro" id="IPR027417">
    <property type="entry name" value="P-loop_NTPase"/>
</dbReference>
<organism evidence="2 3">
    <name type="scientific">Pseudomonas mediterranea</name>
    <dbReference type="NCBI Taxonomy" id="183795"/>
    <lineage>
        <taxon>Bacteria</taxon>
        <taxon>Pseudomonadati</taxon>
        <taxon>Pseudomonadota</taxon>
        <taxon>Gammaproteobacteria</taxon>
        <taxon>Pseudomonadales</taxon>
        <taxon>Pseudomonadaceae</taxon>
        <taxon>Pseudomonas</taxon>
    </lineage>
</organism>
<evidence type="ECO:0000256" key="1">
    <source>
        <dbReference type="SAM" id="Coils"/>
    </source>
</evidence>
<evidence type="ECO:0000313" key="3">
    <source>
        <dbReference type="Proteomes" id="UP000183772"/>
    </source>
</evidence>
<dbReference type="SUPFAM" id="SSF52540">
    <property type="entry name" value="P-loop containing nucleoside triphosphate hydrolases"/>
    <property type="match status" value="1"/>
</dbReference>
<gene>
    <name evidence="2" type="ORF">SAMN05216476_5696</name>
</gene>
<sequence length="639" mass="72824">MTFLKPTIKITRLIVLQGGHRAFDCAFHSGINIIRGRNTSGKTTIMDMLAYSMGAENIRWKPHALECSSVMVELHLNGEPVTLLREVSIEPQRPISIFWGTVEDAVKAGPDLWERYPFKRSELKISFSQAIFAALDLPQAQGHGAANLTMHQLLRVLYADQPSVHSPIFRMDNFDSALTRDTVGGYLCGVYNDQLYTAQLRIREINKSLDKKVAELRGIFKVLGQSGQTPDIEASQNGILELESKREALIEYINKVKTDRSLTTKESKDISKLSDALRTRLNSAKRYETTLKDALVALDLEVADSRVFIRELESRLESLDESKVTRQYLGAISFQFCPGCLSEIKPDMNDHSCQLCKSKIDDAGDSQLLRMRNELSIQIKESKLLLELREEEAAQLRKDIPLATQEIRKLEKEYKLSAMTWSSDIEAVLEKGSRDLGVLDQEIQQAYEKQKLFAVIQELQQQRDILANELAKLENDVESLEAAQASRKIEVSKTIEKHMIRLLKEDLPLQPEFINANKVRYDFEENSVYVNDSGNFSESSTVVLRHIFHLALLTTSIELEFMRVPRFMMLDGIDDGGMEQNRSHNLQSLIVRECSKYTKDYQVIFATSEIHPDFESSGMVVSRFFNPQNRSLEIKQNFK</sequence>
<feature type="coiled-coil region" evidence="1">
    <location>
        <begin position="449"/>
        <end position="490"/>
    </location>
</feature>
<dbReference type="Proteomes" id="UP000183772">
    <property type="component" value="Chromosome I"/>
</dbReference>
<feature type="coiled-coil region" evidence="1">
    <location>
        <begin position="379"/>
        <end position="413"/>
    </location>
</feature>
<protein>
    <recommendedName>
        <fullName evidence="4">AAA family ATPase</fullName>
    </recommendedName>
</protein>
<reference evidence="2 3" key="1">
    <citation type="submission" date="2016-10" db="EMBL/GenBank/DDBJ databases">
        <authorList>
            <person name="Varghese N."/>
            <person name="Submissions S."/>
        </authorList>
    </citation>
    <scope>NUCLEOTIDE SEQUENCE [LARGE SCALE GENOMIC DNA]</scope>
    <source>
        <strain evidence="2 3">DSM 16733</strain>
    </source>
</reference>